<feature type="compositionally biased region" description="Basic and acidic residues" evidence="1">
    <location>
        <begin position="111"/>
        <end position="124"/>
    </location>
</feature>
<dbReference type="PANTHER" id="PTHR33699:SF3">
    <property type="entry name" value="OS06G0347300 PROTEIN"/>
    <property type="match status" value="1"/>
</dbReference>
<accession>A0A7N0U7U3</accession>
<dbReference type="Proteomes" id="UP000594263">
    <property type="component" value="Unplaced"/>
</dbReference>
<reference evidence="2" key="1">
    <citation type="submission" date="2021-01" db="UniProtKB">
        <authorList>
            <consortium name="EnsemblPlants"/>
        </authorList>
    </citation>
    <scope>IDENTIFICATION</scope>
</reference>
<evidence type="ECO:0000313" key="3">
    <source>
        <dbReference type="Proteomes" id="UP000594263"/>
    </source>
</evidence>
<keyword evidence="3" id="KW-1185">Reference proteome</keyword>
<feature type="region of interest" description="Disordered" evidence="1">
    <location>
        <begin position="67"/>
        <end position="124"/>
    </location>
</feature>
<proteinExistence type="predicted"/>
<sequence>MEFDFQDLYTMSSGTIPPFGSWGYADELSYTHYFSCAAEAAAGFNFYSPYRAPGDLYAVDFSPCDDTPSKKKKVVGKEHRKQKVRKEYNNAGHHKQQQPQKPSLMRQPRTKKFDSERQGEAKCKPVDEDLYKIPPELIHAYKRKKMVGFFSRLLPTCIR</sequence>
<evidence type="ECO:0000313" key="2">
    <source>
        <dbReference type="EnsemblPlants" id="Kaladp0055s0512.1.v1.1"/>
    </source>
</evidence>
<dbReference type="OMA" id="CMGINSV"/>
<dbReference type="EnsemblPlants" id="Kaladp0055s0512.1.v1.1">
    <property type="protein sequence ID" value="Kaladp0055s0512.1.v1.1"/>
    <property type="gene ID" value="Kaladp0055s0512.v1.1"/>
</dbReference>
<evidence type="ECO:0000256" key="1">
    <source>
        <dbReference type="SAM" id="MobiDB-lite"/>
    </source>
</evidence>
<protein>
    <submittedName>
        <fullName evidence="2">Uncharacterized protein</fullName>
    </submittedName>
</protein>
<name>A0A7N0U7U3_KALFE</name>
<dbReference type="PANTHER" id="PTHR33699">
    <property type="entry name" value="EXPRESSED PROTEIN"/>
    <property type="match status" value="1"/>
</dbReference>
<feature type="compositionally biased region" description="Basic residues" evidence="1">
    <location>
        <begin position="70"/>
        <end position="84"/>
    </location>
</feature>
<dbReference type="Gramene" id="Kaladp0055s0512.1.v1.1">
    <property type="protein sequence ID" value="Kaladp0055s0512.1.v1.1"/>
    <property type="gene ID" value="Kaladp0055s0512.v1.1"/>
</dbReference>
<dbReference type="AlphaFoldDB" id="A0A7N0U7U3"/>
<organism evidence="2 3">
    <name type="scientific">Kalanchoe fedtschenkoi</name>
    <name type="common">Lavender scallops</name>
    <name type="synonym">South American air plant</name>
    <dbReference type="NCBI Taxonomy" id="63787"/>
    <lineage>
        <taxon>Eukaryota</taxon>
        <taxon>Viridiplantae</taxon>
        <taxon>Streptophyta</taxon>
        <taxon>Embryophyta</taxon>
        <taxon>Tracheophyta</taxon>
        <taxon>Spermatophyta</taxon>
        <taxon>Magnoliopsida</taxon>
        <taxon>eudicotyledons</taxon>
        <taxon>Gunneridae</taxon>
        <taxon>Pentapetalae</taxon>
        <taxon>Saxifragales</taxon>
        <taxon>Crassulaceae</taxon>
        <taxon>Kalanchoe</taxon>
    </lineage>
</organism>